<dbReference type="AlphaFoldDB" id="A0A0M2HL15"/>
<evidence type="ECO:0000256" key="5">
    <source>
        <dbReference type="PROSITE-ProRule" id="PRU01091"/>
    </source>
</evidence>
<name>A0A0M2HL15_MICTR</name>
<feature type="DNA-binding region" description="OmpR/PhoB-type" evidence="5">
    <location>
        <begin position="1"/>
        <end position="86"/>
    </location>
</feature>
<comment type="similarity">
    <text evidence="1">Belongs to the AfsR/DnrI/RedD regulatory family.</text>
</comment>
<dbReference type="PANTHER" id="PTHR35807">
    <property type="entry name" value="TRANSCRIPTIONAL REGULATOR REDD-RELATED"/>
    <property type="match status" value="1"/>
</dbReference>
<feature type="domain" description="OmpR/PhoB-type" evidence="6">
    <location>
        <begin position="1"/>
        <end position="86"/>
    </location>
</feature>
<dbReference type="SUPFAM" id="SSF46894">
    <property type="entry name" value="C-terminal effector domain of the bipartite response regulators"/>
    <property type="match status" value="1"/>
</dbReference>
<dbReference type="GO" id="GO:0000160">
    <property type="term" value="P:phosphorelay signal transduction system"/>
    <property type="evidence" value="ECO:0007669"/>
    <property type="project" value="InterPro"/>
</dbReference>
<dbReference type="RefSeq" id="WP_045296575.1">
    <property type="nucleotide sequence ID" value="NZ_JYJA01000021.1"/>
</dbReference>
<evidence type="ECO:0000256" key="4">
    <source>
        <dbReference type="ARBA" id="ARBA00023163"/>
    </source>
</evidence>
<dbReference type="InterPro" id="IPR001867">
    <property type="entry name" value="OmpR/PhoB-type_DNA-bd"/>
</dbReference>
<gene>
    <name evidence="7" type="primary">afsR</name>
    <name evidence="7" type="ORF">RS82_00411</name>
</gene>
<evidence type="ECO:0000313" key="7">
    <source>
        <dbReference type="EMBL" id="KJL45062.1"/>
    </source>
</evidence>
<keyword evidence="8" id="KW-1185">Reference proteome</keyword>
<comment type="caution">
    <text evidence="7">The sequence shown here is derived from an EMBL/GenBank/DDBJ whole genome shotgun (WGS) entry which is preliminary data.</text>
</comment>
<dbReference type="Gene3D" id="2.130.10.10">
    <property type="entry name" value="YVTN repeat-like/Quinoprotein amine dehydrogenase"/>
    <property type="match status" value="2"/>
</dbReference>
<evidence type="ECO:0000256" key="2">
    <source>
        <dbReference type="ARBA" id="ARBA00023015"/>
    </source>
</evidence>
<dbReference type="Pfam" id="PF03704">
    <property type="entry name" value="BTAD"/>
    <property type="match status" value="1"/>
</dbReference>
<dbReference type="Gene3D" id="1.25.40.10">
    <property type="entry name" value="Tetratricopeptide repeat domain"/>
    <property type="match status" value="1"/>
</dbReference>
<keyword evidence="3 5" id="KW-0238">DNA-binding</keyword>
<dbReference type="SMART" id="SM01043">
    <property type="entry name" value="BTAD"/>
    <property type="match status" value="1"/>
</dbReference>
<dbReference type="InterPro" id="IPR036388">
    <property type="entry name" value="WH-like_DNA-bd_sf"/>
</dbReference>
<dbReference type="Gene3D" id="1.10.10.10">
    <property type="entry name" value="Winged helix-like DNA-binding domain superfamily/Winged helix DNA-binding domain"/>
    <property type="match status" value="1"/>
</dbReference>
<reference evidence="7 8" key="1">
    <citation type="submission" date="2015-02" db="EMBL/GenBank/DDBJ databases">
        <title>Draft genome sequences of ten Microbacterium spp. with emphasis on heavy metal contaminated environments.</title>
        <authorList>
            <person name="Corretto E."/>
        </authorList>
    </citation>
    <scope>NUCLEOTIDE SEQUENCE [LARGE SCALE GENOMIC DNA]</scope>
    <source>
        <strain evidence="7 8">DSM 8608</strain>
    </source>
</reference>
<keyword evidence="2" id="KW-0805">Transcription regulation</keyword>
<dbReference type="PANTHER" id="PTHR35807:SF1">
    <property type="entry name" value="TRANSCRIPTIONAL REGULATOR REDD"/>
    <property type="match status" value="1"/>
</dbReference>
<evidence type="ECO:0000313" key="8">
    <source>
        <dbReference type="Proteomes" id="UP000034098"/>
    </source>
</evidence>
<dbReference type="Proteomes" id="UP000034098">
    <property type="component" value="Unassembled WGS sequence"/>
</dbReference>
<keyword evidence="4" id="KW-0804">Transcription</keyword>
<dbReference type="SUPFAM" id="SSF52540">
    <property type="entry name" value="P-loop containing nucleoside triphosphate hydrolases"/>
    <property type="match status" value="1"/>
</dbReference>
<dbReference type="InterPro" id="IPR005158">
    <property type="entry name" value="BTAD"/>
</dbReference>
<dbReference type="PATRIC" id="fig|69370.6.peg.431"/>
<accession>A0A0M2HL15</accession>
<dbReference type="PROSITE" id="PS51755">
    <property type="entry name" value="OMPR_PHOB"/>
    <property type="match status" value="1"/>
</dbReference>
<dbReference type="EMBL" id="JYJA01000021">
    <property type="protein sequence ID" value="KJL45062.1"/>
    <property type="molecule type" value="Genomic_DNA"/>
</dbReference>
<dbReference type="InterPro" id="IPR011990">
    <property type="entry name" value="TPR-like_helical_dom_sf"/>
</dbReference>
<evidence type="ECO:0000256" key="1">
    <source>
        <dbReference type="ARBA" id="ARBA00005820"/>
    </source>
</evidence>
<dbReference type="InterPro" id="IPR049052">
    <property type="entry name" value="nSTAND1"/>
</dbReference>
<proteinExistence type="inferred from homology"/>
<protein>
    <submittedName>
        <fullName evidence="7">Regulatory protein AfsR</fullName>
    </submittedName>
</protein>
<dbReference type="GO" id="GO:0006355">
    <property type="term" value="P:regulation of DNA-templated transcription"/>
    <property type="evidence" value="ECO:0007669"/>
    <property type="project" value="InterPro"/>
</dbReference>
<dbReference type="InterPro" id="IPR027417">
    <property type="entry name" value="P-loop_NTPase"/>
</dbReference>
<organism evidence="7 8">
    <name type="scientific">Microbacterium trichothecenolyticum</name>
    <name type="common">Aureobacterium trichothecenolyticum</name>
    <dbReference type="NCBI Taxonomy" id="69370"/>
    <lineage>
        <taxon>Bacteria</taxon>
        <taxon>Bacillati</taxon>
        <taxon>Actinomycetota</taxon>
        <taxon>Actinomycetes</taxon>
        <taxon>Micrococcales</taxon>
        <taxon>Microbacteriaceae</taxon>
        <taxon>Microbacterium</taxon>
    </lineage>
</organism>
<dbReference type="SUPFAM" id="SSF48452">
    <property type="entry name" value="TPR-like"/>
    <property type="match status" value="1"/>
</dbReference>
<dbReference type="InterPro" id="IPR016032">
    <property type="entry name" value="Sig_transdc_resp-reg_C-effctor"/>
</dbReference>
<dbReference type="CDD" id="cd15831">
    <property type="entry name" value="BTAD"/>
    <property type="match status" value="1"/>
</dbReference>
<dbReference type="SUPFAM" id="SSF82171">
    <property type="entry name" value="DPP6 N-terminal domain-like"/>
    <property type="match status" value="1"/>
</dbReference>
<dbReference type="InterPro" id="IPR051677">
    <property type="entry name" value="AfsR-DnrI-RedD_regulator"/>
</dbReference>
<dbReference type="InterPro" id="IPR015943">
    <property type="entry name" value="WD40/YVTN_repeat-like_dom_sf"/>
</dbReference>
<dbReference type="GO" id="GO:0003677">
    <property type="term" value="F:DNA binding"/>
    <property type="evidence" value="ECO:0007669"/>
    <property type="project" value="UniProtKB-UniRule"/>
</dbReference>
<evidence type="ECO:0000259" key="6">
    <source>
        <dbReference type="PROSITE" id="PS51755"/>
    </source>
</evidence>
<sequence>MEVRVLGALALDDGRIPLARRERAVLSALTVQPGISLSAGALAAALWGDELPASWTKVIQGCVMRLRRLIAPAQIETTPHGYRLLPDHVEIDADLFASLVQRGSDQLELGEPERAAHTLSEALALWRGEAYAELVDWQPARIAAGRLEELRLSAEELLLDARLQAGEVPEVAASARARVAEAPLRERRWVVLAAAQYRQGRQADALATVRSARSLLAAELGLDPCVELAELEKAILRQDPDLLSDRVFRAASAECPYFGLPPADVQDADRYFGREQELAEALRMLEEHGVLLVAGASGVGKSSFVRAGIAAQLRAGGAEVAIITPGEHPVEALRGADLEGAASVLIVDQGEQAFAADEPGESREFFSALSQLVFRDTLVLALRADRLGDLAEQEGFTQIIRSRMLMLTSLGSDGLRAIIEKPAEQAGLMLEPGLTAVLVRDADGRSLPLLSHALRQVWSRREGRVMTVDGYRASGEIDGAVAQTAEEVYAELPEEQRRLLRDILLRLVDAADGVANGRRVERALVAIDDAHARVIDRLVDARLLTTDEESVQLSHEALAREWPRLTEWLAGDVEGQRIMRHLASAAIAWDAMGRPDSELYRGSRLLTVQQWQDAASPSLTMLEREFLAMSGEHEKAELAAAQTQLRRERRMVRRLTWVSAGAAGLAIIAVAASVFAGIQANIAGEAAIATTARRVAEVAIDEPNLDRALLLAAQAIHLDDSPEARVSLMEVFARAPRATSVTHTEPKDRTGDFPGPELVNEYSPDGALLAIPAPLQSEDASWGTIKLWRTSAPEDTSPTTLWLKVRGDDPMTGFAKRIVLRFSADGSRLYASGNGPITVFDTATGAQLDEIRANGLLAVSADERRLAIGADGVGVRIVDPAGTTAPVVIPLPRAAVAAEFSPDGSQLAVADTAGSIALASIDTADVTEILGGHQGSVAEIGYRTDEELVTIASVGEVITWDLGDWPAEYRDVVSNVTGQTERAVRLEQPDGRIRSVTADPAVWLKRACEVAGRTLTEREWQEYIGGIPYDPACRG</sequence>
<dbReference type="Pfam" id="PF00486">
    <property type="entry name" value="Trans_reg_C"/>
    <property type="match status" value="1"/>
</dbReference>
<dbReference type="SMART" id="SM00862">
    <property type="entry name" value="Trans_reg_C"/>
    <property type="match status" value="1"/>
</dbReference>
<dbReference type="Pfam" id="PF20703">
    <property type="entry name" value="nSTAND1"/>
    <property type="match status" value="1"/>
</dbReference>
<evidence type="ECO:0000256" key="3">
    <source>
        <dbReference type="ARBA" id="ARBA00023125"/>
    </source>
</evidence>